<dbReference type="Proteomes" id="UP000315677">
    <property type="component" value="Unassembled WGS sequence"/>
</dbReference>
<evidence type="ECO:0008006" key="3">
    <source>
        <dbReference type="Google" id="ProtNLM"/>
    </source>
</evidence>
<proteinExistence type="predicted"/>
<dbReference type="EMBL" id="VFPA01000008">
    <property type="protein sequence ID" value="TQM01789.1"/>
    <property type="molecule type" value="Genomic_DNA"/>
</dbReference>
<evidence type="ECO:0000313" key="2">
    <source>
        <dbReference type="Proteomes" id="UP000315677"/>
    </source>
</evidence>
<organism evidence="1 2">
    <name type="scientific">Pseudonocardia kunmingensis</name>
    <dbReference type="NCBI Taxonomy" id="630975"/>
    <lineage>
        <taxon>Bacteria</taxon>
        <taxon>Bacillati</taxon>
        <taxon>Actinomycetota</taxon>
        <taxon>Actinomycetes</taxon>
        <taxon>Pseudonocardiales</taxon>
        <taxon>Pseudonocardiaceae</taxon>
        <taxon>Pseudonocardia</taxon>
    </lineage>
</organism>
<name>A0A543CXM1_9PSEU</name>
<evidence type="ECO:0000313" key="1">
    <source>
        <dbReference type="EMBL" id="TQM01789.1"/>
    </source>
</evidence>
<dbReference type="AlphaFoldDB" id="A0A543CXM1"/>
<comment type="caution">
    <text evidence="1">The sequence shown here is derived from an EMBL/GenBank/DDBJ whole genome shotgun (WGS) entry which is preliminary data.</text>
</comment>
<accession>A0A543CXM1</accession>
<dbReference type="Gene3D" id="3.30.750.24">
    <property type="entry name" value="STAS domain"/>
    <property type="match status" value="1"/>
</dbReference>
<keyword evidence="2" id="KW-1185">Reference proteome</keyword>
<dbReference type="InterPro" id="IPR036513">
    <property type="entry name" value="STAS_dom_sf"/>
</dbReference>
<reference evidence="1 2" key="1">
    <citation type="submission" date="2019-06" db="EMBL/GenBank/DDBJ databases">
        <title>Sequencing the genomes of 1000 actinobacteria strains.</title>
        <authorList>
            <person name="Klenk H.-P."/>
        </authorList>
    </citation>
    <scope>NUCLEOTIDE SEQUENCE [LARGE SCALE GENOMIC DNA]</scope>
    <source>
        <strain evidence="1 2">DSM 45301</strain>
    </source>
</reference>
<gene>
    <name evidence="1" type="ORF">FB558_8304</name>
</gene>
<sequence length="114" mass="12435">MVWPDREHAVIEMVGTVMSPGSVAELRERVDALLIGGLRFLLVDLSEAQPCDGAVRAVLADAATRLRARLGWLRIHPDPDMPPPPDQGVDDATLPDLFRIYRAMAGDTGGRRGH</sequence>
<protein>
    <recommendedName>
        <fullName evidence="3">STAS domain-containing protein</fullName>
    </recommendedName>
</protein>